<evidence type="ECO:0000313" key="5">
    <source>
        <dbReference type="EMBL" id="ASJ98368.1"/>
    </source>
</evidence>
<dbReference type="SUPFAM" id="SSF52540">
    <property type="entry name" value="P-loop containing nucleoside triphosphate hydrolases"/>
    <property type="match status" value="2"/>
</dbReference>
<dbReference type="GO" id="GO:0016887">
    <property type="term" value="F:ATP hydrolysis activity"/>
    <property type="evidence" value="ECO:0007669"/>
    <property type="project" value="InterPro"/>
</dbReference>
<dbReference type="GO" id="GO:0016020">
    <property type="term" value="C:membrane"/>
    <property type="evidence" value="ECO:0007669"/>
    <property type="project" value="InterPro"/>
</dbReference>
<dbReference type="AlphaFoldDB" id="A0AAC9U2T8"/>
<reference evidence="5 6" key="1">
    <citation type="submission" date="2017-06" db="EMBL/GenBank/DDBJ databases">
        <title>Complete genome sequence of Shewanella marisflavi EP1 associated with anaerobic 2,4-dinitrotoluene reduction and salt tolerance.</title>
        <authorList>
            <person name="Huang J."/>
        </authorList>
    </citation>
    <scope>NUCLEOTIDE SEQUENCE [LARGE SCALE GENOMIC DNA]</scope>
    <source>
        <strain evidence="5 6">EP1</strain>
    </source>
</reference>
<evidence type="ECO:0000256" key="2">
    <source>
        <dbReference type="ARBA" id="ARBA00022741"/>
    </source>
</evidence>
<keyword evidence="1" id="KW-0813">Transport</keyword>
<dbReference type="CDD" id="cd03225">
    <property type="entry name" value="ABC_cobalt_CbiO_domain1"/>
    <property type="match status" value="2"/>
</dbReference>
<dbReference type="EMBL" id="CP022272">
    <property type="protein sequence ID" value="ASJ98368.1"/>
    <property type="molecule type" value="Genomic_DNA"/>
</dbReference>
<dbReference type="KEGG" id="smav:CFF01_18210"/>
<organism evidence="5 6">
    <name type="scientific">Shewanella marisflavi</name>
    <dbReference type="NCBI Taxonomy" id="260364"/>
    <lineage>
        <taxon>Bacteria</taxon>
        <taxon>Pseudomonadati</taxon>
        <taxon>Pseudomonadota</taxon>
        <taxon>Gammaproteobacteria</taxon>
        <taxon>Alteromonadales</taxon>
        <taxon>Shewanellaceae</taxon>
        <taxon>Shewanella</taxon>
    </lineage>
</organism>
<keyword evidence="2" id="KW-0547">Nucleotide-binding</keyword>
<proteinExistence type="predicted"/>
<sequence>MALMQLSQVDFRFHSAAAPLFEDLNLSLQRGECHLVHGATGCGKSTLLRLLLGILDRPWEGERLIGQGVTLGVVMQDPNVQLLRQTLGAEVAFALENLGVASDEMLLQVRSALRRVGLYISLNTPIASLSLGQRYRLMIAAQLVLKPDILLLDEPWAQLDDQGVRELSQVLVQLQREGLALLIVEHNRGVFAELVTHRWHLTKRQLQPLALLQQTFQGESLCWRQTTGPFLGAPVIDSQGFSLAFHGGQQLFNAKGLYLFPGEIAALVGDNGCGKSTLLKCLAGIQADIAPIGIKVLGVRPKLGRYGADLALLHQRPSRQLFENSVLQEMQFSLKRYGLPLARAIEMLGQLGLTTLAGHSPHTLSYGQQHLIALASLACLRPKLLLLDDPFAGLDAYFSAKIVDLILKLSHQGTAVVVASHRPIDALPVDRVWQVAEGHLQSLENRGAGAIPAFSSVG</sequence>
<feature type="domain" description="ABC transporter" evidence="4">
    <location>
        <begin position="236"/>
        <end position="457"/>
    </location>
</feature>
<keyword evidence="3" id="KW-0067">ATP-binding</keyword>
<name>A0AAC9U2T8_9GAMM</name>
<accession>A0AAC9U2T8</accession>
<dbReference type="SMART" id="SM00382">
    <property type="entry name" value="AAA"/>
    <property type="match status" value="2"/>
</dbReference>
<dbReference type="PANTHER" id="PTHR43553">
    <property type="entry name" value="HEAVY METAL TRANSPORTER"/>
    <property type="match status" value="1"/>
</dbReference>
<feature type="domain" description="ABC transporter" evidence="4">
    <location>
        <begin position="4"/>
        <end position="228"/>
    </location>
</feature>
<dbReference type="GO" id="GO:0005524">
    <property type="term" value="F:ATP binding"/>
    <property type="evidence" value="ECO:0007669"/>
    <property type="project" value="UniProtKB-KW"/>
</dbReference>
<dbReference type="Gene3D" id="3.40.50.300">
    <property type="entry name" value="P-loop containing nucleotide triphosphate hydrolases"/>
    <property type="match status" value="2"/>
</dbReference>
<protein>
    <submittedName>
        <fullName evidence="5">ABC transporter</fullName>
    </submittedName>
</protein>
<evidence type="ECO:0000256" key="3">
    <source>
        <dbReference type="ARBA" id="ARBA00022840"/>
    </source>
</evidence>
<dbReference type="RefSeq" id="WP_088905729.1">
    <property type="nucleotide sequence ID" value="NZ_CP022272.1"/>
</dbReference>
<dbReference type="PANTHER" id="PTHR43553:SF1">
    <property type="entry name" value="ABC TRANSPORTER I FAMILY MEMBER 11, CHLOROPLASTIC"/>
    <property type="match status" value="1"/>
</dbReference>
<dbReference type="InterPro" id="IPR027417">
    <property type="entry name" value="P-loop_NTPase"/>
</dbReference>
<evidence type="ECO:0000313" key="6">
    <source>
        <dbReference type="Proteomes" id="UP000198233"/>
    </source>
</evidence>
<dbReference type="Pfam" id="PF00005">
    <property type="entry name" value="ABC_tran"/>
    <property type="match status" value="2"/>
</dbReference>
<evidence type="ECO:0000256" key="1">
    <source>
        <dbReference type="ARBA" id="ARBA00022448"/>
    </source>
</evidence>
<dbReference type="PROSITE" id="PS50893">
    <property type="entry name" value="ABC_TRANSPORTER_2"/>
    <property type="match status" value="2"/>
</dbReference>
<dbReference type="InterPro" id="IPR003439">
    <property type="entry name" value="ABC_transporter-like_ATP-bd"/>
</dbReference>
<dbReference type="InterPro" id="IPR003593">
    <property type="entry name" value="AAA+_ATPase"/>
</dbReference>
<dbReference type="Proteomes" id="UP000198233">
    <property type="component" value="Chromosome"/>
</dbReference>
<dbReference type="InterPro" id="IPR015856">
    <property type="entry name" value="ABC_transpr_CbiO/EcfA_su"/>
</dbReference>
<dbReference type="GO" id="GO:0042626">
    <property type="term" value="F:ATPase-coupled transmembrane transporter activity"/>
    <property type="evidence" value="ECO:0007669"/>
    <property type="project" value="TreeGrafter"/>
</dbReference>
<gene>
    <name evidence="5" type="ORF">CFF01_18210</name>
</gene>
<evidence type="ECO:0000259" key="4">
    <source>
        <dbReference type="PROSITE" id="PS50893"/>
    </source>
</evidence>
<dbReference type="InterPro" id="IPR050095">
    <property type="entry name" value="ECF_ABC_transporter_ATP-bd"/>
</dbReference>